<dbReference type="OrthoDB" id="10264149at2759"/>
<feature type="domain" description="PI3K/PI4K catalytic" evidence="4">
    <location>
        <begin position="1"/>
        <end position="102"/>
    </location>
</feature>
<proteinExistence type="inferred from homology"/>
<dbReference type="GO" id="GO:0048015">
    <property type="term" value="P:phosphatidylinositol-mediated signaling"/>
    <property type="evidence" value="ECO:0007669"/>
    <property type="project" value="TreeGrafter"/>
</dbReference>
<evidence type="ECO:0000256" key="2">
    <source>
        <dbReference type="ARBA" id="ARBA00022679"/>
    </source>
</evidence>
<name>A0A4P9W488_9FUNG</name>
<dbReference type="InterPro" id="IPR000403">
    <property type="entry name" value="PI3/4_kinase_cat_dom"/>
</dbReference>
<dbReference type="SUPFAM" id="SSF56112">
    <property type="entry name" value="Protein kinase-like (PK-like)"/>
    <property type="match status" value="1"/>
</dbReference>
<evidence type="ECO:0000313" key="6">
    <source>
        <dbReference type="Proteomes" id="UP000269721"/>
    </source>
</evidence>
<dbReference type="InterPro" id="IPR011009">
    <property type="entry name" value="Kinase-like_dom_sf"/>
</dbReference>
<dbReference type="Pfam" id="PF00454">
    <property type="entry name" value="PI3_PI4_kinase"/>
    <property type="match status" value="1"/>
</dbReference>
<dbReference type="PANTHER" id="PTHR10048">
    <property type="entry name" value="PHOSPHATIDYLINOSITOL KINASE"/>
    <property type="match status" value="1"/>
</dbReference>
<organism evidence="5 6">
    <name type="scientific">Blyttiomyces helicus</name>
    <dbReference type="NCBI Taxonomy" id="388810"/>
    <lineage>
        <taxon>Eukaryota</taxon>
        <taxon>Fungi</taxon>
        <taxon>Fungi incertae sedis</taxon>
        <taxon>Chytridiomycota</taxon>
        <taxon>Chytridiomycota incertae sedis</taxon>
        <taxon>Chytridiomycetes</taxon>
        <taxon>Chytridiomycetes incertae sedis</taxon>
        <taxon>Blyttiomyces</taxon>
    </lineage>
</organism>
<keyword evidence="3 5" id="KW-0418">Kinase</keyword>
<dbReference type="PROSITE" id="PS50290">
    <property type="entry name" value="PI3_4_KINASE_3"/>
    <property type="match status" value="1"/>
</dbReference>
<dbReference type="InterPro" id="IPR036940">
    <property type="entry name" value="PI3/4_kinase_cat_sf"/>
</dbReference>
<dbReference type="PROSITE" id="PS00916">
    <property type="entry name" value="PI3_4_KINASE_2"/>
    <property type="match status" value="1"/>
</dbReference>
<dbReference type="InterPro" id="IPR015433">
    <property type="entry name" value="PI3/4_kinase"/>
</dbReference>
<dbReference type="EMBL" id="KZ999528">
    <property type="protein sequence ID" value="RKO84986.1"/>
    <property type="molecule type" value="Genomic_DNA"/>
</dbReference>
<reference evidence="6" key="1">
    <citation type="journal article" date="2018" name="Nat. Microbiol.">
        <title>Leveraging single-cell genomics to expand the fungal tree of life.</title>
        <authorList>
            <person name="Ahrendt S.R."/>
            <person name="Quandt C.A."/>
            <person name="Ciobanu D."/>
            <person name="Clum A."/>
            <person name="Salamov A."/>
            <person name="Andreopoulos B."/>
            <person name="Cheng J.F."/>
            <person name="Woyke T."/>
            <person name="Pelin A."/>
            <person name="Henrissat B."/>
            <person name="Reynolds N.K."/>
            <person name="Benny G.L."/>
            <person name="Smith M.E."/>
            <person name="James T.Y."/>
            <person name="Grigoriev I.V."/>
        </authorList>
    </citation>
    <scope>NUCLEOTIDE SEQUENCE [LARGE SCALE GENOMIC DNA]</scope>
</reference>
<dbReference type="PANTHER" id="PTHR10048:SF15">
    <property type="entry name" value="PHOSPHATIDYLINOSITOL 4-KINASE ALPHA"/>
    <property type="match status" value="1"/>
</dbReference>
<feature type="non-terminal residue" evidence="5">
    <location>
        <position position="1"/>
    </location>
</feature>
<evidence type="ECO:0000259" key="4">
    <source>
        <dbReference type="PROSITE" id="PS50290"/>
    </source>
</evidence>
<sequence length="102" mass="11348">ARHEFVKSLAAYSLVLYILQIKDRHNGNIMFDRDGHLIHIDFGFMLSIAPGGGILEVSPFKLTTEMVQVMGGDTNAPAYRLFSELCVKAYLAVRWVLCGCVS</sequence>
<gene>
    <name evidence="5" type="ORF">BDK51DRAFT_32637</name>
</gene>
<keyword evidence="2" id="KW-0808">Transferase</keyword>
<accession>A0A4P9W488</accession>
<dbReference type="GO" id="GO:0005886">
    <property type="term" value="C:plasma membrane"/>
    <property type="evidence" value="ECO:0007669"/>
    <property type="project" value="TreeGrafter"/>
</dbReference>
<evidence type="ECO:0000256" key="1">
    <source>
        <dbReference type="ARBA" id="ARBA00006209"/>
    </source>
</evidence>
<evidence type="ECO:0000313" key="5">
    <source>
        <dbReference type="EMBL" id="RKO84986.1"/>
    </source>
</evidence>
<evidence type="ECO:0000256" key="3">
    <source>
        <dbReference type="ARBA" id="ARBA00022777"/>
    </source>
</evidence>
<dbReference type="GO" id="GO:0046854">
    <property type="term" value="P:phosphatidylinositol phosphate biosynthetic process"/>
    <property type="evidence" value="ECO:0007669"/>
    <property type="project" value="InterPro"/>
</dbReference>
<dbReference type="Gene3D" id="1.10.1070.11">
    <property type="entry name" value="Phosphatidylinositol 3-/4-kinase, catalytic domain"/>
    <property type="match status" value="1"/>
</dbReference>
<keyword evidence="6" id="KW-1185">Reference proteome</keyword>
<dbReference type="GO" id="GO:0005737">
    <property type="term" value="C:cytoplasm"/>
    <property type="evidence" value="ECO:0007669"/>
    <property type="project" value="TreeGrafter"/>
</dbReference>
<comment type="similarity">
    <text evidence="1">Belongs to the PI3/PI4-kinase family. Type III PI4K subfamily.</text>
</comment>
<dbReference type="Proteomes" id="UP000269721">
    <property type="component" value="Unassembled WGS sequence"/>
</dbReference>
<dbReference type="AlphaFoldDB" id="A0A4P9W488"/>
<dbReference type="InterPro" id="IPR018936">
    <property type="entry name" value="PI3/4_kinase_CS"/>
</dbReference>
<dbReference type="GO" id="GO:0004430">
    <property type="term" value="F:1-phosphatidylinositol 4-kinase activity"/>
    <property type="evidence" value="ECO:0007669"/>
    <property type="project" value="TreeGrafter"/>
</dbReference>
<protein>
    <submittedName>
        <fullName evidence="5">Kinase-like domain-containing protein</fullName>
    </submittedName>
</protein>